<evidence type="ECO:0000313" key="5">
    <source>
        <dbReference type="Proteomes" id="UP000028401"/>
    </source>
</evidence>
<dbReference type="RefSeq" id="WP_042748971.1">
    <property type="nucleotide sequence ID" value="NZ_AZSI01000193.1"/>
</dbReference>
<dbReference type="Pfam" id="PF03358">
    <property type="entry name" value="FMN_red"/>
    <property type="match status" value="1"/>
</dbReference>
<evidence type="ECO:0000259" key="3">
    <source>
        <dbReference type="Pfam" id="PF03358"/>
    </source>
</evidence>
<dbReference type="GO" id="GO:0016491">
    <property type="term" value="F:oxidoreductase activity"/>
    <property type="evidence" value="ECO:0007669"/>
    <property type="project" value="InterPro"/>
</dbReference>
<evidence type="ECO:0000256" key="2">
    <source>
        <dbReference type="ARBA" id="ARBA00022643"/>
    </source>
</evidence>
<dbReference type="SUPFAM" id="SSF52218">
    <property type="entry name" value="Flavoproteins"/>
    <property type="match status" value="1"/>
</dbReference>
<evidence type="ECO:0000313" key="4">
    <source>
        <dbReference type="EMBL" id="KEY61322.1"/>
    </source>
</evidence>
<keyword evidence="1" id="KW-0285">Flavoprotein</keyword>
<evidence type="ECO:0000256" key="1">
    <source>
        <dbReference type="ARBA" id="ARBA00022630"/>
    </source>
</evidence>
<dbReference type="InterPro" id="IPR029039">
    <property type="entry name" value="Flavoprotein-like_sf"/>
</dbReference>
<dbReference type="Proteomes" id="UP000028401">
    <property type="component" value="Unassembled WGS sequence"/>
</dbReference>
<dbReference type="Gene3D" id="3.40.50.360">
    <property type="match status" value="1"/>
</dbReference>
<dbReference type="PANTHER" id="PTHR43278:SF4">
    <property type="entry name" value="NAD(P)H-DEPENDENT FMN-CONTAINING OXIDOREDUCTASE YWQN-RELATED"/>
    <property type="match status" value="1"/>
</dbReference>
<protein>
    <submittedName>
        <fullName evidence="4">NAD(P)H dehydrogenase</fullName>
    </submittedName>
</protein>
<proteinExistence type="predicted"/>
<accession>A0A084A7P3</accession>
<feature type="domain" description="NADPH-dependent FMN reductase-like" evidence="3">
    <location>
        <begin position="5"/>
        <end position="105"/>
    </location>
</feature>
<sequence length="157" mass="18311">MNNQILFINSSQHLNGNTVQMGMRLLKKYDYKTLSLINYKVGFLGQSDNNDELDKIFTEIKNCKVLIIGTPVYWHYMSGALKTFIDRSSESSLENHFKGKHLYFFLQGSAPTELSKESILYTMRKFTTQTEMIWEGAATNERELHLLKVKFEKNNRI</sequence>
<comment type="caution">
    <text evidence="4">The sequence shown here is derived from an EMBL/GenBank/DDBJ whole genome shotgun (WGS) entry which is preliminary data.</text>
</comment>
<dbReference type="EMBL" id="AZSI01000193">
    <property type="protein sequence ID" value="KEY61322.1"/>
    <property type="molecule type" value="Genomic_DNA"/>
</dbReference>
<dbReference type="PATRIC" id="fig|1415168.3.peg.2593"/>
<keyword evidence="2" id="KW-0288">FMN</keyword>
<gene>
    <name evidence="4" type="ORF">U725_02539</name>
</gene>
<dbReference type="InterPro" id="IPR051796">
    <property type="entry name" value="ISF_SsuE-like"/>
</dbReference>
<dbReference type="PANTHER" id="PTHR43278">
    <property type="entry name" value="NAD(P)H-DEPENDENT FMN-CONTAINING OXIDOREDUCTASE YWQN-RELATED"/>
    <property type="match status" value="1"/>
</dbReference>
<dbReference type="AlphaFoldDB" id="A0A084A7P3"/>
<organism evidence="4 5">
    <name type="scientific">Lactococcus cremoris subsp. cremoris GE214</name>
    <dbReference type="NCBI Taxonomy" id="1415168"/>
    <lineage>
        <taxon>Bacteria</taxon>
        <taxon>Bacillati</taxon>
        <taxon>Bacillota</taxon>
        <taxon>Bacilli</taxon>
        <taxon>Lactobacillales</taxon>
        <taxon>Streptococcaceae</taxon>
        <taxon>Lactococcus</taxon>
        <taxon>Lactococcus cremoris subsp. cremoris</taxon>
    </lineage>
</organism>
<dbReference type="InterPro" id="IPR005025">
    <property type="entry name" value="FMN_Rdtase-like_dom"/>
</dbReference>
<name>A0A084A7P3_LACLC</name>
<reference evidence="4 5" key="1">
    <citation type="submission" date="2014-06" db="EMBL/GenBank/DDBJ databases">
        <title>Draft genome sequence of the putrescine producing strain Lactococcus lactis subsp cremoris GE214.</title>
        <authorList>
            <person name="Ladero V."/>
            <person name="Linares D.M."/>
            <person name="del Rio B."/>
            <person name="Mayo B."/>
            <person name="Martin M.C."/>
            <person name="Fernandez M."/>
            <person name="Alvarez M.A."/>
        </authorList>
    </citation>
    <scope>NUCLEOTIDE SEQUENCE [LARGE SCALE GENOMIC DNA]</scope>
    <source>
        <strain evidence="4 5">GE214</strain>
    </source>
</reference>